<dbReference type="InterPro" id="IPR052168">
    <property type="entry name" value="Cytochrome_b561_oxidase"/>
</dbReference>
<dbReference type="InterPro" id="IPR016174">
    <property type="entry name" value="Di-haem_cyt_TM"/>
</dbReference>
<comment type="caution">
    <text evidence="15">The sequence shown here is derived from an EMBL/GenBank/DDBJ whole genome shotgun (WGS) entry which is preliminary data.</text>
</comment>
<reference evidence="15 16" key="1">
    <citation type="submission" date="2024-05" db="EMBL/GenBank/DDBJ databases">
        <authorList>
            <person name="Liu Q."/>
            <person name="Xin Y.-H."/>
        </authorList>
    </citation>
    <scope>NUCLEOTIDE SEQUENCE [LARGE SCALE GENOMIC DNA]</scope>
    <source>
        <strain evidence="15 16">CGMCC 1.15349</strain>
    </source>
</reference>
<dbReference type="Pfam" id="PF01292">
    <property type="entry name" value="Ni_hydr_CYTB"/>
    <property type="match status" value="1"/>
</dbReference>
<organism evidence="15 16">
    <name type="scientific">Sphingomonas qilianensis</name>
    <dbReference type="NCBI Taxonomy" id="1736690"/>
    <lineage>
        <taxon>Bacteria</taxon>
        <taxon>Pseudomonadati</taxon>
        <taxon>Pseudomonadota</taxon>
        <taxon>Alphaproteobacteria</taxon>
        <taxon>Sphingomonadales</taxon>
        <taxon>Sphingomonadaceae</taxon>
        <taxon>Sphingomonas</taxon>
    </lineage>
</organism>
<keyword evidence="5" id="KW-0349">Heme</keyword>
<evidence type="ECO:0000256" key="1">
    <source>
        <dbReference type="ARBA" id="ARBA00001970"/>
    </source>
</evidence>
<name>A0ABU9XUE3_9SPHN</name>
<feature type="transmembrane region" description="Helical" evidence="13">
    <location>
        <begin position="16"/>
        <end position="36"/>
    </location>
</feature>
<keyword evidence="10" id="KW-0408">Iron</keyword>
<evidence type="ECO:0000256" key="9">
    <source>
        <dbReference type="ARBA" id="ARBA00022989"/>
    </source>
</evidence>
<keyword evidence="4" id="KW-1003">Cell membrane</keyword>
<evidence type="ECO:0000256" key="2">
    <source>
        <dbReference type="ARBA" id="ARBA00004651"/>
    </source>
</evidence>
<evidence type="ECO:0000256" key="7">
    <source>
        <dbReference type="ARBA" id="ARBA00022723"/>
    </source>
</evidence>
<gene>
    <name evidence="15" type="ORF">ABC969_12090</name>
</gene>
<comment type="subcellular location">
    <subcellularLocation>
        <location evidence="2">Cell membrane</location>
        <topology evidence="2">Multi-pass membrane protein</topology>
    </subcellularLocation>
</comment>
<evidence type="ECO:0000259" key="14">
    <source>
        <dbReference type="Pfam" id="PF01292"/>
    </source>
</evidence>
<keyword evidence="16" id="KW-1185">Reference proteome</keyword>
<keyword evidence="11 13" id="KW-0472">Membrane</keyword>
<dbReference type="InterPro" id="IPR011577">
    <property type="entry name" value="Cyt_b561_bac/Ni-Hgenase"/>
</dbReference>
<evidence type="ECO:0000256" key="10">
    <source>
        <dbReference type="ARBA" id="ARBA00023004"/>
    </source>
</evidence>
<evidence type="ECO:0000256" key="6">
    <source>
        <dbReference type="ARBA" id="ARBA00022692"/>
    </source>
</evidence>
<feature type="transmembrane region" description="Helical" evidence="13">
    <location>
        <begin position="48"/>
        <end position="67"/>
    </location>
</feature>
<feature type="domain" description="Cytochrome b561 bacterial/Ni-hydrogenase" evidence="14">
    <location>
        <begin position="10"/>
        <end position="180"/>
    </location>
</feature>
<evidence type="ECO:0000256" key="11">
    <source>
        <dbReference type="ARBA" id="ARBA00023136"/>
    </source>
</evidence>
<evidence type="ECO:0000313" key="16">
    <source>
        <dbReference type="Proteomes" id="UP001404104"/>
    </source>
</evidence>
<dbReference type="SUPFAM" id="SSF81342">
    <property type="entry name" value="Transmembrane di-heme cytochromes"/>
    <property type="match status" value="1"/>
</dbReference>
<evidence type="ECO:0000256" key="5">
    <source>
        <dbReference type="ARBA" id="ARBA00022617"/>
    </source>
</evidence>
<sequence>MAGALLHAERYHRVAIWFHWSIALFVLANLALGLLHENLFDGLGWVMPVHKSIGLTVLALTLGRIAWRLTHRPPPYSTGIAPWERTVAGGTHFLFYALMLALPLSGWAMVSGAAKRRPLDFFGLFDVPYLPVGPSVGSAAGNAHGLLGWVMLALVVLHVAAALRHHYVLRDAVLGRMVPGLRGRG</sequence>
<evidence type="ECO:0000256" key="8">
    <source>
        <dbReference type="ARBA" id="ARBA00022982"/>
    </source>
</evidence>
<feature type="transmembrane region" description="Helical" evidence="13">
    <location>
        <begin position="93"/>
        <end position="114"/>
    </location>
</feature>
<keyword evidence="6 13" id="KW-0812">Transmembrane</keyword>
<dbReference type="EMBL" id="JBDIMF010000005">
    <property type="protein sequence ID" value="MEN2787157.1"/>
    <property type="molecule type" value="Genomic_DNA"/>
</dbReference>
<keyword evidence="9 13" id="KW-1133">Transmembrane helix</keyword>
<evidence type="ECO:0000256" key="3">
    <source>
        <dbReference type="ARBA" id="ARBA00022448"/>
    </source>
</evidence>
<evidence type="ECO:0000313" key="15">
    <source>
        <dbReference type="EMBL" id="MEN2787157.1"/>
    </source>
</evidence>
<keyword evidence="7" id="KW-0479">Metal-binding</keyword>
<evidence type="ECO:0000256" key="12">
    <source>
        <dbReference type="ARBA" id="ARBA00037975"/>
    </source>
</evidence>
<dbReference type="RefSeq" id="WP_345865260.1">
    <property type="nucleotide sequence ID" value="NZ_JBDIMF010000005.1"/>
</dbReference>
<proteinExistence type="inferred from homology"/>
<protein>
    <submittedName>
        <fullName evidence="15">Cytochrome b</fullName>
    </submittedName>
</protein>
<dbReference type="PANTHER" id="PTHR30529:SF1">
    <property type="entry name" value="CYTOCHROME B561 HOMOLOG 2"/>
    <property type="match status" value="1"/>
</dbReference>
<evidence type="ECO:0000256" key="4">
    <source>
        <dbReference type="ARBA" id="ARBA00022475"/>
    </source>
</evidence>
<comment type="similarity">
    <text evidence="12">Belongs to the cytochrome b561 family.</text>
</comment>
<keyword evidence="8" id="KW-0249">Electron transport</keyword>
<feature type="transmembrane region" description="Helical" evidence="13">
    <location>
        <begin position="146"/>
        <end position="163"/>
    </location>
</feature>
<comment type="cofactor">
    <cofactor evidence="1">
        <name>heme b</name>
        <dbReference type="ChEBI" id="CHEBI:60344"/>
    </cofactor>
</comment>
<dbReference type="PANTHER" id="PTHR30529">
    <property type="entry name" value="CYTOCHROME B561"/>
    <property type="match status" value="1"/>
</dbReference>
<evidence type="ECO:0000256" key="13">
    <source>
        <dbReference type="SAM" id="Phobius"/>
    </source>
</evidence>
<accession>A0ABU9XUE3</accession>
<keyword evidence="3" id="KW-0813">Transport</keyword>
<dbReference type="Proteomes" id="UP001404104">
    <property type="component" value="Unassembled WGS sequence"/>
</dbReference>